<dbReference type="KEGG" id="aar:Acear_0698"/>
<dbReference type="HOGENOM" id="CLU_465913_0_0_9"/>
<accession>D9QVH9</accession>
<gene>
    <name evidence="1" type="ordered locus">Acear_0698</name>
</gene>
<dbReference type="AlphaFoldDB" id="D9QVH9"/>
<dbReference type="RefSeq" id="WP_013277684.1">
    <property type="nucleotide sequence ID" value="NC_014378.1"/>
</dbReference>
<proteinExistence type="predicted"/>
<name>D9QVH9_ACEAZ</name>
<sequence>MLEEYFINQNEEWLGAMEIVEIEFPIPSIIKELEDLFLKLNIVPVIAGGVVSDSYLQASGLITENKSSDIDIFLDLKVNENRIRQELMANQEVSDLTEIQQEGIKANYSTEIIDKKASFRYKEHKCDLLFCINNRTKIWDFDLTFRQFMYLNGKLYATQLAVNDSQQEILRVVNPVNGLNTLQRIIEFQQRYGFSVEKRSLNLLLDYIAWRGTKKGLITKEFNNYVPQYFFTGNLRWYYFRWLSQKKAHGRGLFTYLLRTERYYNDYFTDLVGTYNIEYDSNLNYRRFVNKVKDIEFKIETEIEDKEAIINNSGDKVSSVAIDWQNCRRVKTILEALTQLEFEEFISGYLDDDKVRKIYKWHSPKLGKMIEGLEDFISQLDLEYYQNYTLKLCNQLLELFNTRGPSNLEFKLTISQQAEDLLSVSTDRNWTSCLELPEPDQQRISAARVAANLQPNTVVAYITDSNSDQWLGRVLIQLLQNGKLRLEKYYGEPMLKEILINELEEVIEQTGYQLNKLNVSRSCTFIEWEPYSDQGRVKKIDTDIYRKYYIDYSLPSFVRNKLNKIEVECEDNGKAGLFRPQRNLY</sequence>
<evidence type="ECO:0000313" key="2">
    <source>
        <dbReference type="Proteomes" id="UP000001661"/>
    </source>
</evidence>
<evidence type="ECO:0000313" key="1">
    <source>
        <dbReference type="EMBL" id="ADL12238.1"/>
    </source>
</evidence>
<keyword evidence="2" id="KW-1185">Reference proteome</keyword>
<dbReference type="Proteomes" id="UP000001661">
    <property type="component" value="Chromosome"/>
</dbReference>
<dbReference type="STRING" id="574087.Acear_0698"/>
<organism evidence="1 2">
    <name type="scientific">Acetohalobium arabaticum (strain ATCC 49924 / DSM 5501 / Z-7288)</name>
    <dbReference type="NCBI Taxonomy" id="574087"/>
    <lineage>
        <taxon>Bacteria</taxon>
        <taxon>Bacillati</taxon>
        <taxon>Bacillota</taxon>
        <taxon>Clostridia</taxon>
        <taxon>Halanaerobiales</taxon>
        <taxon>Halobacteroidaceae</taxon>
        <taxon>Acetohalobium</taxon>
    </lineage>
</organism>
<protein>
    <submittedName>
        <fullName evidence="1">Uncharacterized protein</fullName>
    </submittedName>
</protein>
<reference evidence="1 2" key="1">
    <citation type="journal article" date="2010" name="Stand. Genomic Sci.">
        <title>Complete genome sequence of Acetohalobium arabaticum type strain (Z-7288).</title>
        <authorList>
            <person name="Sikorski J."/>
            <person name="Lapidus A."/>
            <person name="Chertkov O."/>
            <person name="Lucas S."/>
            <person name="Copeland A."/>
            <person name="Glavina Del Rio T."/>
            <person name="Nolan M."/>
            <person name="Tice H."/>
            <person name="Cheng J.F."/>
            <person name="Han C."/>
            <person name="Brambilla E."/>
            <person name="Pitluck S."/>
            <person name="Liolios K."/>
            <person name="Ivanova N."/>
            <person name="Mavromatis K."/>
            <person name="Mikhailova N."/>
            <person name="Pati A."/>
            <person name="Bruce D."/>
            <person name="Detter C."/>
            <person name="Tapia R."/>
            <person name="Goodwin L."/>
            <person name="Chen A."/>
            <person name="Palaniappan K."/>
            <person name="Land M."/>
            <person name="Hauser L."/>
            <person name="Chang Y.J."/>
            <person name="Jeffries C.D."/>
            <person name="Rohde M."/>
            <person name="Goker M."/>
            <person name="Spring S."/>
            <person name="Woyke T."/>
            <person name="Bristow J."/>
            <person name="Eisen J.A."/>
            <person name="Markowitz V."/>
            <person name="Hugenholtz P."/>
            <person name="Kyrpides N.C."/>
            <person name="Klenk H.P."/>
        </authorList>
    </citation>
    <scope>NUCLEOTIDE SEQUENCE [LARGE SCALE GENOMIC DNA]</scope>
    <source>
        <strain evidence="2">ATCC 49924 / DSM 5501 / Z-7288</strain>
    </source>
</reference>
<dbReference type="EMBL" id="CP002105">
    <property type="protein sequence ID" value="ADL12238.1"/>
    <property type="molecule type" value="Genomic_DNA"/>
</dbReference>
<dbReference type="OrthoDB" id="2110110at2"/>